<comment type="caution">
    <text evidence="1">The sequence shown here is derived from an EMBL/GenBank/DDBJ whole genome shotgun (WGS) entry which is preliminary data.</text>
</comment>
<organism evidence="1 2">
    <name type="scientific">Nitrospira defluvii</name>
    <dbReference type="NCBI Taxonomy" id="330214"/>
    <lineage>
        <taxon>Bacteria</taxon>
        <taxon>Pseudomonadati</taxon>
        <taxon>Nitrospirota</taxon>
        <taxon>Nitrospiria</taxon>
        <taxon>Nitrospirales</taxon>
        <taxon>Nitrospiraceae</taxon>
        <taxon>Nitrospira</taxon>
    </lineage>
</organism>
<proteinExistence type="predicted"/>
<dbReference type="Proteomes" id="UP000675880">
    <property type="component" value="Unassembled WGS sequence"/>
</dbReference>
<gene>
    <name evidence="1" type="ORF">NSPZN2_10644</name>
</gene>
<name>A0ABM8QIW5_9BACT</name>
<sequence>MRKLFIALLHILVLVGGTAGWAADDTLERLLRAQAFNREFEGFDSYYVMIEADHPQPDGSHEVLAVASGKFSDNTKRMKVLFLIMDGHIVGGQVLEGTGLPPCLAQEHRSSSSL</sequence>
<dbReference type="EMBL" id="CAJNBJ010000001">
    <property type="protein sequence ID" value="CAE6699331.1"/>
    <property type="molecule type" value="Genomic_DNA"/>
</dbReference>
<accession>A0ABM8QIW5</accession>
<protein>
    <submittedName>
        <fullName evidence="1">Uncharacterized protein</fullName>
    </submittedName>
</protein>
<keyword evidence="2" id="KW-1185">Reference proteome</keyword>
<dbReference type="RefSeq" id="WP_213040506.1">
    <property type="nucleotide sequence ID" value="NZ_CAJNBJ010000001.1"/>
</dbReference>
<evidence type="ECO:0000313" key="1">
    <source>
        <dbReference type="EMBL" id="CAE6699331.1"/>
    </source>
</evidence>
<evidence type="ECO:0000313" key="2">
    <source>
        <dbReference type="Proteomes" id="UP000675880"/>
    </source>
</evidence>
<reference evidence="1 2" key="1">
    <citation type="submission" date="2021-02" db="EMBL/GenBank/DDBJ databases">
        <authorList>
            <person name="Han P."/>
        </authorList>
    </citation>
    <scope>NUCLEOTIDE SEQUENCE [LARGE SCALE GENOMIC DNA]</scope>
    <source>
        <strain evidence="1">Candidatus Nitrospira sp. ZN2</strain>
    </source>
</reference>